<evidence type="ECO:0000313" key="2">
    <source>
        <dbReference type="Proteomes" id="UP001150581"/>
    </source>
</evidence>
<evidence type="ECO:0000313" key="1">
    <source>
        <dbReference type="EMBL" id="KAJ1902213.1"/>
    </source>
</evidence>
<accession>A0ACC1IWT0</accession>
<name>A0ACC1IWT0_9FUNG</name>
<protein>
    <submittedName>
        <fullName evidence="1">tRNA-specific adenosine deaminase subunit tad3</fullName>
    </submittedName>
</protein>
<organism evidence="1 2">
    <name type="scientific">Kickxella alabastrina</name>
    <dbReference type="NCBI Taxonomy" id="61397"/>
    <lineage>
        <taxon>Eukaryota</taxon>
        <taxon>Fungi</taxon>
        <taxon>Fungi incertae sedis</taxon>
        <taxon>Zoopagomycota</taxon>
        <taxon>Kickxellomycotina</taxon>
        <taxon>Kickxellomycetes</taxon>
        <taxon>Kickxellales</taxon>
        <taxon>Kickxellaceae</taxon>
        <taxon>Kickxella</taxon>
    </lineage>
</organism>
<gene>
    <name evidence="1" type="primary">TAD3</name>
    <name evidence="1" type="ORF">LPJ66_000208</name>
</gene>
<sequence>MCTIDRVPIEEELQKLTTEDVFTAEITAKQTSEILHFAAKHLPKLEGIEHVKRILQHHNVSLEIARSPVPVKPPYTKEQFDEWKLIWPVSFRPLTKLRIELEDEDRRFIVKCLEEIKDAKMVVMAKHSEVIARARDGTAGGHPLKHAAMCCIALVADMEVERRRAGVLVPLKRPASPLPQDPEEREKSPQAMGYLCEGMDVFSTKEPCVMCCMALVHSRIGRLFFLEESKSGGISYYSMHSLKALNHHFTAYKCSM</sequence>
<dbReference type="Proteomes" id="UP001150581">
    <property type="component" value="Unassembled WGS sequence"/>
</dbReference>
<dbReference type="EMBL" id="JANBPG010000004">
    <property type="protein sequence ID" value="KAJ1902213.1"/>
    <property type="molecule type" value="Genomic_DNA"/>
</dbReference>
<reference evidence="1" key="1">
    <citation type="submission" date="2022-07" db="EMBL/GenBank/DDBJ databases">
        <title>Phylogenomic reconstructions and comparative analyses of Kickxellomycotina fungi.</title>
        <authorList>
            <person name="Reynolds N.K."/>
            <person name="Stajich J.E."/>
            <person name="Barry K."/>
            <person name="Grigoriev I.V."/>
            <person name="Crous P."/>
            <person name="Smith M.E."/>
        </authorList>
    </citation>
    <scope>NUCLEOTIDE SEQUENCE</scope>
    <source>
        <strain evidence="1">Benny 63K</strain>
    </source>
</reference>
<keyword evidence="2" id="KW-1185">Reference proteome</keyword>
<proteinExistence type="predicted"/>
<comment type="caution">
    <text evidence="1">The sequence shown here is derived from an EMBL/GenBank/DDBJ whole genome shotgun (WGS) entry which is preliminary data.</text>
</comment>